<name>A0A662Z644_9GAMM</name>
<dbReference type="OrthoDB" id="7079130at2"/>
<sequence length="1209" mass="135385">MSDINARLNSTNLTLQDFKNIAENSSNNAEIRIKKSDGKLSNTPLGFIARNIGFTHSESNNRVTLAFWSTLINDPKYADVSNNIRKTFTKLVKHGSALTPSKINDAIKMADKMLDANNKAQAVTDKAVQNALKNKLVSDDQIETFKKFTQDAAFKHIYAKSDFVEVDKNGNNVSDFIDNEAVFLKRVMVEFYSSKDPDYFTQSNIFGLDAADFGNNKAKAKEADDFLKKLCPDLTGEEAREKVIAYINNKKIATGNENPKNNDSISTLFKKTACLTDPATLSALKVLPKEELAKIEACLIKKGGRPSQTRDILSKILIAVNNFYEANPEFKNVKWEFTKKIPHVVDVITKFVDKTEVISSTTLFALTKELAVDAFIEDMNGFNNMEMVQFCGNMGLDIYSFEALLLEPQTRAAVIDSYGASKGDFYSHIKAKLAEIANDNIGFLRQLKGLELNSERMAHGRAVSTYMYKIYQELLKDVPDGTVILENVQATKNYFNKNGILEDKDAAAIMIAITKAMLLLLGFDDRDKIKSPKTQTYVLTLYKDLLEIKKNSTDLTPNDKKNIDEVDELLLALLNLLTADLDESKIVDPASVKPSGNNSELKESLIEQQPETNKKIKRNASDAEIYSAQQAVLHSPELDETKKETAVKLIKLTRCADIDFIKKFVDVNDSFEEMLQVFKSDSQQRLNEVLLQFKQFGRQLSETETLLSNYSKNDIIDFFLEVLVATCSQKDMENLYAGLRDQYTKTLLEMLNTLQIKEKNTDTATLDVKSFTKENDIRIVDELLSNINKLGDKLAAKLNIQNPQPIFDPEAKKYPEEIPFQDNLPDTIGGLFRFTHRDFDKAMLGNNSLSQEKKEAVKEFVYSLKVPVSDKEPLKNAGAYGENKAFEFSYTNEDGETVAGNWMLKDMMYLMGAKAEEISELLEQNGGKPTPQQLWGIIHGGQAPANLSFDNFLNTLAVQFIKEINALGKLLGKKSFEPFLVFGTLQLVGVNINDYIKKLSTADKEDIVFDVSEQKNGAGMFCKDCIVGLNYKNGSENYGFGLDFHRAEAPEGVTSDEGCKITLQTGNNEKVFTQKESWASGTKEGSIQYIKNMASEIREKLGNISDKQLAGVGFCITQGIQSVLRQAPVLYFNVSAPYEHTALDHTIKKLDNGKIQVIVNEKPGTAFFKFHVVMEVDENGVVNTTEGKITFASMEKIQNYKKDHPEVAV</sequence>
<organism evidence="2 3">
    <name type="scientific">Succinivibrio dextrinosolvens</name>
    <dbReference type="NCBI Taxonomy" id="83771"/>
    <lineage>
        <taxon>Bacteria</taxon>
        <taxon>Pseudomonadati</taxon>
        <taxon>Pseudomonadota</taxon>
        <taxon>Gammaproteobacteria</taxon>
        <taxon>Aeromonadales</taxon>
        <taxon>Succinivibrionaceae</taxon>
        <taxon>Succinivibrio</taxon>
    </lineage>
</organism>
<reference evidence="2 3" key="1">
    <citation type="submission" date="2016-10" db="EMBL/GenBank/DDBJ databases">
        <authorList>
            <person name="Varghese N."/>
            <person name="Submissions S."/>
        </authorList>
    </citation>
    <scope>NUCLEOTIDE SEQUENCE [LARGE SCALE GENOMIC DNA]</scope>
    <source>
        <strain evidence="2 3">22B</strain>
    </source>
</reference>
<keyword evidence="3" id="KW-1185">Reference proteome</keyword>
<evidence type="ECO:0000313" key="3">
    <source>
        <dbReference type="Proteomes" id="UP000243374"/>
    </source>
</evidence>
<dbReference type="RefSeq" id="WP_074838165.1">
    <property type="nucleotide sequence ID" value="NZ_CP047056.1"/>
</dbReference>
<accession>A0A662Z644</accession>
<protein>
    <submittedName>
        <fullName evidence="2">Uncharacterized protein</fullName>
    </submittedName>
</protein>
<evidence type="ECO:0000313" key="2">
    <source>
        <dbReference type="EMBL" id="SFJ76084.1"/>
    </source>
</evidence>
<gene>
    <name evidence="2" type="ORF">SAMN04487865_1001203</name>
</gene>
<evidence type="ECO:0000256" key="1">
    <source>
        <dbReference type="SAM" id="MobiDB-lite"/>
    </source>
</evidence>
<proteinExistence type="predicted"/>
<dbReference type="EMBL" id="FOSF01000001">
    <property type="protein sequence ID" value="SFJ76084.1"/>
    <property type="molecule type" value="Genomic_DNA"/>
</dbReference>
<feature type="region of interest" description="Disordered" evidence="1">
    <location>
        <begin position="590"/>
        <end position="613"/>
    </location>
</feature>
<dbReference type="Proteomes" id="UP000243374">
    <property type="component" value="Unassembled WGS sequence"/>
</dbReference>
<dbReference type="AlphaFoldDB" id="A0A662Z644"/>